<dbReference type="Proteomes" id="UP000095287">
    <property type="component" value="Unplaced"/>
</dbReference>
<dbReference type="WBParaSite" id="L893_g23270.t3">
    <property type="protein sequence ID" value="L893_g23270.t3"/>
    <property type="gene ID" value="L893_g23270"/>
</dbReference>
<dbReference type="SUPFAM" id="SSF50729">
    <property type="entry name" value="PH domain-like"/>
    <property type="match status" value="1"/>
</dbReference>
<evidence type="ECO:0000313" key="5">
    <source>
        <dbReference type="WBParaSite" id="L893_g23270.t3"/>
    </source>
</evidence>
<dbReference type="SMART" id="SM00233">
    <property type="entry name" value="PH"/>
    <property type="match status" value="1"/>
</dbReference>
<feature type="domain" description="PH" evidence="3">
    <location>
        <begin position="138"/>
        <end position="246"/>
    </location>
</feature>
<proteinExistence type="predicted"/>
<name>A0A1I7Z699_9BILA</name>
<evidence type="ECO:0000313" key="4">
    <source>
        <dbReference type="Proteomes" id="UP000095287"/>
    </source>
</evidence>
<evidence type="ECO:0000256" key="2">
    <source>
        <dbReference type="SAM" id="MobiDB-lite"/>
    </source>
</evidence>
<feature type="compositionally biased region" description="Polar residues" evidence="2">
    <location>
        <begin position="49"/>
        <end position="61"/>
    </location>
</feature>
<organism evidence="4 5">
    <name type="scientific">Steinernema glaseri</name>
    <dbReference type="NCBI Taxonomy" id="37863"/>
    <lineage>
        <taxon>Eukaryota</taxon>
        <taxon>Metazoa</taxon>
        <taxon>Ecdysozoa</taxon>
        <taxon>Nematoda</taxon>
        <taxon>Chromadorea</taxon>
        <taxon>Rhabditida</taxon>
        <taxon>Tylenchina</taxon>
        <taxon>Panagrolaimomorpha</taxon>
        <taxon>Strongyloidoidea</taxon>
        <taxon>Steinernematidae</taxon>
        <taxon>Steinernema</taxon>
    </lineage>
</organism>
<accession>A0A1I7Z699</accession>
<sequence>MPTIEGQDENELLQDPLLQRLFRLFLLFAEPNPGQPSSSAPPGEPPRLTPSQTHFLPSSSAPPGEPPRLTPSQTHFLVNELFKLTRPRRPHVVQLPVQAESEPTNFRHLIEICDLLFPDRMVMGPIIDRVFDRYVSQIVHKGFLMCRKTTRRKGCIQTMKLGGWKSYWCTLIPGTIYLWPLDKAPTVANRKTLTLESSVEVEMGSFTDDRFTWSIKVGKATYEFGHFDEIQRNFWMRDMQLVSDHRSKAELLAFDQSESRRAENLGTTEKNLSWRLALEADNLRLTELLNEGRQALYDEEIVRTLATRMLEEEREKSERLEKMVTELETQLGAERLVRSNIEQRLREQTAETLASIESAARAGKLTKDQLDFLIISTQSI</sequence>
<dbReference type="CDD" id="cd00821">
    <property type="entry name" value="PH"/>
    <property type="match status" value="1"/>
</dbReference>
<keyword evidence="4" id="KW-1185">Reference proteome</keyword>
<evidence type="ECO:0000259" key="3">
    <source>
        <dbReference type="SMART" id="SM00233"/>
    </source>
</evidence>
<feature type="region of interest" description="Disordered" evidence="2">
    <location>
        <begin position="32"/>
        <end position="72"/>
    </location>
</feature>
<reference evidence="5" key="1">
    <citation type="submission" date="2016-11" db="UniProtKB">
        <authorList>
            <consortium name="WormBaseParasite"/>
        </authorList>
    </citation>
    <scope>IDENTIFICATION</scope>
</reference>
<keyword evidence="1" id="KW-0175">Coiled coil</keyword>
<dbReference type="Gene3D" id="2.30.29.30">
    <property type="entry name" value="Pleckstrin-homology domain (PH domain)/Phosphotyrosine-binding domain (PTB)"/>
    <property type="match status" value="1"/>
</dbReference>
<dbReference type="AlphaFoldDB" id="A0A1I7Z699"/>
<protein>
    <submittedName>
        <fullName evidence="5">PH domain-containing protein</fullName>
    </submittedName>
</protein>
<evidence type="ECO:0000256" key="1">
    <source>
        <dbReference type="SAM" id="Coils"/>
    </source>
</evidence>
<feature type="coiled-coil region" evidence="1">
    <location>
        <begin position="303"/>
        <end position="330"/>
    </location>
</feature>
<dbReference type="InterPro" id="IPR011993">
    <property type="entry name" value="PH-like_dom_sf"/>
</dbReference>
<dbReference type="InterPro" id="IPR001849">
    <property type="entry name" value="PH_domain"/>
</dbReference>